<comment type="caution">
    <text evidence="2">The sequence shown here is derived from an EMBL/GenBank/DDBJ whole genome shotgun (WGS) entry which is preliminary data.</text>
</comment>
<reference evidence="2" key="2">
    <citation type="journal article" date="2023" name="Proc. Natl. Acad. Sci. U.S.A.">
        <title>A global phylogenomic analysis of the shiitake genus Lentinula.</title>
        <authorList>
            <person name="Sierra-Patev S."/>
            <person name="Min B."/>
            <person name="Naranjo-Ortiz M."/>
            <person name="Looney B."/>
            <person name="Konkel Z."/>
            <person name="Slot J.C."/>
            <person name="Sakamoto Y."/>
            <person name="Steenwyk J.L."/>
            <person name="Rokas A."/>
            <person name="Carro J."/>
            <person name="Camarero S."/>
            <person name="Ferreira P."/>
            <person name="Molpeceres G."/>
            <person name="Ruiz-Duenas F.J."/>
            <person name="Serrano A."/>
            <person name="Henrissat B."/>
            <person name="Drula E."/>
            <person name="Hughes K.W."/>
            <person name="Mata J.L."/>
            <person name="Ishikawa N.K."/>
            <person name="Vargas-Isla R."/>
            <person name="Ushijima S."/>
            <person name="Smith C.A."/>
            <person name="Donoghue J."/>
            <person name="Ahrendt S."/>
            <person name="Andreopoulos W."/>
            <person name="He G."/>
            <person name="LaButti K."/>
            <person name="Lipzen A."/>
            <person name="Ng V."/>
            <person name="Riley R."/>
            <person name="Sandor L."/>
            <person name="Barry K."/>
            <person name="Martinez A.T."/>
            <person name="Xiao Y."/>
            <person name="Gibbons J.G."/>
            <person name="Terashima K."/>
            <person name="Grigoriev I.V."/>
            <person name="Hibbett D."/>
        </authorList>
    </citation>
    <scope>NUCLEOTIDE SEQUENCE</scope>
    <source>
        <strain evidence="2">Sp2 HRB7682 ss15</strain>
    </source>
</reference>
<accession>A0A9W8ZW22</accession>
<feature type="domain" description="Aminoglycoside phosphotransferase" evidence="1">
    <location>
        <begin position="43"/>
        <end position="214"/>
    </location>
</feature>
<proteinExistence type="predicted"/>
<dbReference type="Pfam" id="PF01636">
    <property type="entry name" value="APH"/>
    <property type="match status" value="1"/>
</dbReference>
<protein>
    <recommendedName>
        <fullName evidence="1">Aminoglycoside phosphotransferase domain-containing protein</fullName>
    </recommendedName>
</protein>
<organism evidence="2 3">
    <name type="scientific">Lentinula lateritia</name>
    <dbReference type="NCBI Taxonomy" id="40482"/>
    <lineage>
        <taxon>Eukaryota</taxon>
        <taxon>Fungi</taxon>
        <taxon>Dikarya</taxon>
        <taxon>Basidiomycota</taxon>
        <taxon>Agaricomycotina</taxon>
        <taxon>Agaricomycetes</taxon>
        <taxon>Agaricomycetidae</taxon>
        <taxon>Agaricales</taxon>
        <taxon>Marasmiineae</taxon>
        <taxon>Omphalotaceae</taxon>
        <taxon>Lentinula</taxon>
    </lineage>
</organism>
<dbReference type="InterPro" id="IPR011009">
    <property type="entry name" value="Kinase-like_dom_sf"/>
</dbReference>
<dbReference type="Proteomes" id="UP001150238">
    <property type="component" value="Unassembled WGS sequence"/>
</dbReference>
<evidence type="ECO:0000313" key="3">
    <source>
        <dbReference type="Proteomes" id="UP001150238"/>
    </source>
</evidence>
<gene>
    <name evidence="2" type="ORF">C8J55DRAFT_564963</name>
</gene>
<dbReference type="SUPFAM" id="SSF56112">
    <property type="entry name" value="Protein kinase-like (PK-like)"/>
    <property type="match status" value="1"/>
</dbReference>
<dbReference type="AlphaFoldDB" id="A0A9W8ZW22"/>
<name>A0A9W8ZW22_9AGAR</name>
<reference evidence="2" key="1">
    <citation type="submission" date="2022-08" db="EMBL/GenBank/DDBJ databases">
        <authorList>
            <consortium name="DOE Joint Genome Institute"/>
            <person name="Min B."/>
            <person name="Riley R."/>
            <person name="Sierra-Patev S."/>
            <person name="Naranjo-Ortiz M."/>
            <person name="Looney B."/>
            <person name="Konkel Z."/>
            <person name="Slot J.C."/>
            <person name="Sakamoto Y."/>
            <person name="Steenwyk J.L."/>
            <person name="Rokas A."/>
            <person name="Carro J."/>
            <person name="Camarero S."/>
            <person name="Ferreira P."/>
            <person name="Molpeceres G."/>
            <person name="Ruiz-Duenas F.J."/>
            <person name="Serrano A."/>
            <person name="Henrissat B."/>
            <person name="Drula E."/>
            <person name="Hughes K.W."/>
            <person name="Mata J.L."/>
            <person name="Ishikawa N.K."/>
            <person name="Vargas-Isla R."/>
            <person name="Ushijima S."/>
            <person name="Smith C.A."/>
            <person name="Ahrendt S."/>
            <person name="Andreopoulos W."/>
            <person name="He G."/>
            <person name="Labutti K."/>
            <person name="Lipzen A."/>
            <person name="Ng V."/>
            <person name="Sandor L."/>
            <person name="Barry K."/>
            <person name="Martinez A.T."/>
            <person name="Xiao Y."/>
            <person name="Gibbons J.G."/>
            <person name="Terashima K."/>
            <person name="Hibbett D.S."/>
            <person name="Grigoriev I.V."/>
        </authorList>
    </citation>
    <scope>NUCLEOTIDE SEQUENCE</scope>
    <source>
        <strain evidence="2">Sp2 HRB7682 ss15</strain>
    </source>
</reference>
<evidence type="ECO:0000313" key="2">
    <source>
        <dbReference type="EMBL" id="KAJ4468456.1"/>
    </source>
</evidence>
<dbReference type="EMBL" id="JANVFS010000038">
    <property type="protein sequence ID" value="KAJ4468456.1"/>
    <property type="molecule type" value="Genomic_DNA"/>
</dbReference>
<dbReference type="PANTHER" id="PTHR21310">
    <property type="entry name" value="AMINOGLYCOSIDE PHOSPHOTRANSFERASE-RELATED-RELATED"/>
    <property type="match status" value="1"/>
</dbReference>
<evidence type="ECO:0000259" key="1">
    <source>
        <dbReference type="Pfam" id="PF01636"/>
    </source>
</evidence>
<dbReference type="PANTHER" id="PTHR21310:SF55">
    <property type="entry name" value="AMINOGLYCOSIDE PHOSPHOTRANSFERASE DOMAIN-CONTAINING PROTEIN"/>
    <property type="match status" value="1"/>
</dbReference>
<dbReference type="InterPro" id="IPR051678">
    <property type="entry name" value="AGP_Transferase"/>
</dbReference>
<sequence>MEYVRNRTTIPVPVVLDSFDTTWLGPGRLSRINTPENLRLRGRTEPYRRWLTVMRTLPGKPVSEWEGPKLGNAPKEQLQNLQDGLTDWVNQLRALAPPDPQRVSGFLGGGVQSFRINDSFTPVGPFRNPAEFHAQIFCKAYPDYPEPGDERLKRLIAERPHKDYKICFTHGDILPFNILADDELRLTGLIDWECAGWMPEYWEKAASLRSAWIRAEPWSKIIRDGFPEYEDDMILEKRIQSWFQP</sequence>
<dbReference type="Gene3D" id="3.90.1200.10">
    <property type="match status" value="1"/>
</dbReference>
<dbReference type="InterPro" id="IPR002575">
    <property type="entry name" value="Aminoglycoside_PTrfase"/>
</dbReference>